<dbReference type="AlphaFoldDB" id="A0A841FHG0"/>
<sequence>MKTGTERETGTTGWQTGLSLTGAAVLFLVLRLFAVTGYDWDTAFAVADAVDIGDAPSVVIGTFMADPEITAALLMLLVPLSLVHLARLGRPRWENAGNQVLLVVELVLLAALVLGLRMWWAGAVAAGLTALLGMLVLGGRKGRHHRLALWSVRRVGPAAGVAVLVMAAVVQTPWVPRERIETTSGPVTGYVLEVEPGFLRVLTGGERRFVTIDTADVTGRGDA</sequence>
<gene>
    <name evidence="2" type="ORF">HNR73_003161</name>
</gene>
<evidence type="ECO:0000256" key="1">
    <source>
        <dbReference type="SAM" id="Phobius"/>
    </source>
</evidence>
<dbReference type="Proteomes" id="UP000548476">
    <property type="component" value="Unassembled WGS sequence"/>
</dbReference>
<comment type="caution">
    <text evidence="2">The sequence shown here is derived from an EMBL/GenBank/DDBJ whole genome shotgun (WGS) entry which is preliminary data.</text>
</comment>
<keyword evidence="1" id="KW-0812">Transmembrane</keyword>
<proteinExistence type="predicted"/>
<feature type="transmembrane region" description="Helical" evidence="1">
    <location>
        <begin position="12"/>
        <end position="34"/>
    </location>
</feature>
<feature type="transmembrane region" description="Helical" evidence="1">
    <location>
        <begin position="96"/>
        <end position="113"/>
    </location>
</feature>
<evidence type="ECO:0000313" key="3">
    <source>
        <dbReference type="Proteomes" id="UP000548476"/>
    </source>
</evidence>
<accession>A0A841FHG0</accession>
<name>A0A841FHG0_9ACTN</name>
<evidence type="ECO:0000313" key="2">
    <source>
        <dbReference type="EMBL" id="MBB6035304.1"/>
    </source>
</evidence>
<feature type="transmembrane region" description="Helical" evidence="1">
    <location>
        <begin position="69"/>
        <end position="89"/>
    </location>
</feature>
<keyword evidence="1" id="KW-0472">Membrane</keyword>
<keyword evidence="1" id="KW-1133">Transmembrane helix</keyword>
<dbReference type="EMBL" id="JACHGT010000006">
    <property type="protein sequence ID" value="MBB6035304.1"/>
    <property type="molecule type" value="Genomic_DNA"/>
</dbReference>
<reference evidence="2 3" key="1">
    <citation type="submission" date="2020-08" db="EMBL/GenBank/DDBJ databases">
        <title>Genomic Encyclopedia of Type Strains, Phase IV (KMG-IV): sequencing the most valuable type-strain genomes for metagenomic binning, comparative biology and taxonomic classification.</title>
        <authorList>
            <person name="Goeker M."/>
        </authorList>
    </citation>
    <scope>NUCLEOTIDE SEQUENCE [LARGE SCALE GENOMIC DNA]</scope>
    <source>
        <strain evidence="2 3">YIM 65646</strain>
    </source>
</reference>
<keyword evidence="3" id="KW-1185">Reference proteome</keyword>
<protein>
    <submittedName>
        <fullName evidence="2">Uncharacterized protein</fullName>
    </submittedName>
</protein>
<organism evidence="2 3">
    <name type="scientific">Phytomonospora endophytica</name>
    <dbReference type="NCBI Taxonomy" id="714109"/>
    <lineage>
        <taxon>Bacteria</taxon>
        <taxon>Bacillati</taxon>
        <taxon>Actinomycetota</taxon>
        <taxon>Actinomycetes</taxon>
        <taxon>Micromonosporales</taxon>
        <taxon>Micromonosporaceae</taxon>
        <taxon>Phytomonospora</taxon>
    </lineage>
</organism>
<feature type="transmembrane region" description="Helical" evidence="1">
    <location>
        <begin position="119"/>
        <end position="137"/>
    </location>
</feature>
<dbReference type="RefSeq" id="WP_184788151.1">
    <property type="nucleotide sequence ID" value="NZ_BONT01000004.1"/>
</dbReference>